<feature type="compositionally biased region" description="Basic and acidic residues" evidence="2">
    <location>
        <begin position="46"/>
        <end position="57"/>
    </location>
</feature>
<dbReference type="InterPro" id="IPR012875">
    <property type="entry name" value="SDHF4"/>
</dbReference>
<evidence type="ECO:0000256" key="1">
    <source>
        <dbReference type="ARBA" id="ARBA00005701"/>
    </source>
</evidence>
<feature type="region of interest" description="Disordered" evidence="2">
    <location>
        <begin position="1"/>
        <end position="57"/>
    </location>
</feature>
<keyword evidence="4" id="KW-1185">Reference proteome</keyword>
<protein>
    <recommendedName>
        <fullName evidence="5">DUF1674 domain-containing protein</fullName>
    </recommendedName>
</protein>
<evidence type="ECO:0000256" key="2">
    <source>
        <dbReference type="SAM" id="MobiDB-lite"/>
    </source>
</evidence>
<gene>
    <name evidence="3" type="ORF">SBA_ch1_07270</name>
</gene>
<evidence type="ECO:0000313" key="3">
    <source>
        <dbReference type="EMBL" id="BBF68527.1"/>
    </source>
</evidence>
<dbReference type="EMBL" id="AP018817">
    <property type="protein sequence ID" value="BBF68527.1"/>
    <property type="molecule type" value="Genomic_DNA"/>
</dbReference>
<sequence length="57" mass="6370">MGTFNGQRPAHVKPPAHLSKNPPVPQPDPLDRPTPHDEAMSPVRYGDWERKGIAIDF</sequence>
<evidence type="ECO:0000313" key="4">
    <source>
        <dbReference type="Proteomes" id="UP001059971"/>
    </source>
</evidence>
<comment type="similarity">
    <text evidence="1">Belongs to the SDHAF4 family.</text>
</comment>
<reference evidence="3" key="1">
    <citation type="submission" date="2018-07" db="EMBL/GenBank/DDBJ databases">
        <title>Complete genome sequence of Sphingomonas bisphenolicum strain AO1, a bisphenol A degradative bacterium isolated from Japanese farm field.</title>
        <authorList>
            <person name="Murakami M."/>
            <person name="Koh M."/>
            <person name="Koba S."/>
            <person name="Matsumura Y."/>
        </authorList>
    </citation>
    <scope>NUCLEOTIDE SEQUENCE</scope>
    <source>
        <strain evidence="3">AO1</strain>
    </source>
</reference>
<name>A0ABM7G1V0_9SPHN</name>
<accession>A0ABM7G1V0</accession>
<dbReference type="Pfam" id="PF07896">
    <property type="entry name" value="DUF1674"/>
    <property type="match status" value="1"/>
</dbReference>
<organism evidence="3 4">
    <name type="scientific">Sphingomonas bisphenolicum</name>
    <dbReference type="NCBI Taxonomy" id="296544"/>
    <lineage>
        <taxon>Bacteria</taxon>
        <taxon>Pseudomonadati</taxon>
        <taxon>Pseudomonadota</taxon>
        <taxon>Alphaproteobacteria</taxon>
        <taxon>Sphingomonadales</taxon>
        <taxon>Sphingomonadaceae</taxon>
        <taxon>Sphingomonas</taxon>
    </lineage>
</organism>
<dbReference type="RefSeq" id="WP_224546441.1">
    <property type="nucleotide sequence ID" value="NZ_AP018817.1"/>
</dbReference>
<evidence type="ECO:0008006" key="5">
    <source>
        <dbReference type="Google" id="ProtNLM"/>
    </source>
</evidence>
<proteinExistence type="inferred from homology"/>
<feature type="compositionally biased region" description="Basic and acidic residues" evidence="2">
    <location>
        <begin position="29"/>
        <end position="39"/>
    </location>
</feature>
<dbReference type="Proteomes" id="UP001059971">
    <property type="component" value="Chromosome 1"/>
</dbReference>